<dbReference type="Gene3D" id="3.40.50.10770">
    <property type="entry name" value="Hypothetical protein VC1899 like domain (Restriction endonuclease-like)"/>
    <property type="match status" value="1"/>
</dbReference>
<proteinExistence type="predicted"/>
<feature type="non-terminal residue" evidence="2">
    <location>
        <position position="235"/>
    </location>
</feature>
<gene>
    <name evidence="2" type="ORF">DDW13_04465</name>
</gene>
<feature type="domain" description="CRISPR system ring nuclease SSO1393-like" evidence="1">
    <location>
        <begin position="69"/>
        <end position="201"/>
    </location>
</feature>
<name>A0A2T9X6V0_9CREN</name>
<dbReference type="Proteomes" id="UP000245638">
    <property type="component" value="Unassembled WGS sequence"/>
</dbReference>
<evidence type="ECO:0000313" key="3">
    <source>
        <dbReference type="Proteomes" id="UP000245638"/>
    </source>
</evidence>
<accession>A0A2T9X6V0</accession>
<dbReference type="InterPro" id="IPR013442">
    <property type="entry name" value="SSO1393-like"/>
</dbReference>
<reference evidence="2 3" key="1">
    <citation type="journal article" date="2015" name="Appl. Environ. Microbiol.">
        <title>Nanoarchaeota, Their Sulfolobales Host, and Nanoarchaeota Virus Distribution across Yellowstone National Park Hot Springs.</title>
        <authorList>
            <person name="Munson-McGee J.H."/>
            <person name="Field E.K."/>
            <person name="Bateson M."/>
            <person name="Rooney C."/>
            <person name="Stepanauskas R."/>
            <person name="Young M.J."/>
        </authorList>
    </citation>
    <scope>NUCLEOTIDE SEQUENCE [LARGE SCALE GENOMIC DNA]</scope>
    <source>
        <strain evidence="2">SCGC AC-742_N10</strain>
    </source>
</reference>
<evidence type="ECO:0000313" key="2">
    <source>
        <dbReference type="EMBL" id="PVU75781.1"/>
    </source>
</evidence>
<dbReference type="NCBIfam" id="TIGR02619">
    <property type="entry name" value="putative CRISPR-associated protein, APE2256 family"/>
    <property type="match status" value="1"/>
</dbReference>
<dbReference type="AlphaFoldDB" id="A0A2T9X6V0"/>
<dbReference type="EMBL" id="QEFD01000132">
    <property type="protein sequence ID" value="PVU75781.1"/>
    <property type="molecule type" value="Genomic_DNA"/>
</dbReference>
<dbReference type="Gene3D" id="1.10.196.30">
    <property type="match status" value="1"/>
</dbReference>
<sequence>MKIHLSAVGTSLLRNAEDKDPKIKDKLITLGLERWYNLSLDDKKQMVIVQNRSELKDILRNFIRENGDKASAELSSLLKAFKKFNHEPSDTKVFLYYTKSENSRLAGEVIKEYFRDLGYDVELAEVSKINSEENFYEGLTDLFDKVVTKLIKWRNEGHEIFINVTPGFKGESIFLSTAGLMLEATLYYLHESFNDIVVLPSPPITIKPNYMKIIKDLEKEGYVISMDRAEKILDK</sequence>
<evidence type="ECO:0000259" key="1">
    <source>
        <dbReference type="Pfam" id="PF09651"/>
    </source>
</evidence>
<dbReference type="Pfam" id="PF09651">
    <property type="entry name" value="Cas_APE2256"/>
    <property type="match status" value="1"/>
</dbReference>
<protein>
    <submittedName>
        <fullName evidence="2">CRISPR-associated protein</fullName>
    </submittedName>
</protein>
<comment type="caution">
    <text evidence="2">The sequence shown here is derived from an EMBL/GenBank/DDBJ whole genome shotgun (WGS) entry which is preliminary data.</text>
</comment>
<organism evidence="2 3">
    <name type="scientific">Acidianus hospitalis</name>
    <dbReference type="NCBI Taxonomy" id="563177"/>
    <lineage>
        <taxon>Archaea</taxon>
        <taxon>Thermoproteota</taxon>
        <taxon>Thermoprotei</taxon>
        <taxon>Sulfolobales</taxon>
        <taxon>Sulfolobaceae</taxon>
        <taxon>Acidianus</taxon>
    </lineage>
</organism>